<evidence type="ECO:0000313" key="10">
    <source>
        <dbReference type="Proteomes" id="UP000593932"/>
    </source>
</evidence>
<accession>A0A7S6UKI2</accession>
<keyword evidence="3 6" id="KW-0479">Metal-binding</keyword>
<evidence type="ECO:0000256" key="4">
    <source>
        <dbReference type="ARBA" id="ARBA00022982"/>
    </source>
</evidence>
<dbReference type="InterPro" id="IPR051811">
    <property type="entry name" value="Cytochrome_c550/c551-like"/>
</dbReference>
<keyword evidence="7" id="KW-0472">Membrane</keyword>
<keyword evidence="4" id="KW-0249">Electron transport</keyword>
<dbReference type="Pfam" id="PF00034">
    <property type="entry name" value="Cytochrom_C"/>
    <property type="match status" value="2"/>
</dbReference>
<dbReference type="SUPFAM" id="SSF46626">
    <property type="entry name" value="Cytochrome c"/>
    <property type="match status" value="2"/>
</dbReference>
<keyword evidence="1" id="KW-0813">Transport</keyword>
<keyword evidence="5 6" id="KW-0408">Iron</keyword>
<evidence type="ECO:0000259" key="8">
    <source>
        <dbReference type="PROSITE" id="PS51007"/>
    </source>
</evidence>
<dbReference type="EMBL" id="CP063657">
    <property type="protein sequence ID" value="QOW21987.1"/>
    <property type="molecule type" value="Genomic_DNA"/>
</dbReference>
<sequence length="325" mass="34147">MSCGDGKPCREALHRRTALGVLFFMLLIFLGLSSVSFIDSRGQVTPDTVSFNSHEAVAGKRVFQAYNCMGCHTMVGNGAYLGPDLTNTYERTGAAWLAAFLPSSGTWPTSTAVRIQLQGAALAADSGSASLDEYLKKYPGAAERVQRRGGHASLMPDLPLKAEEVANLIAYLKYTSAMNTEGWPPKPKVDGLTFKYASPGYNVVSTAAVPGVVAAATATVEALQDPATHGAQLVKDYACTACHSPDQQKLVGPGWGGLYGSNVSLADGSTVVADDAYLGEAIRNANSQIVAGYSAGTMPDYAGMLTDDEVAAMTAYIRSLQEPGQ</sequence>
<dbReference type="RefSeq" id="WP_194034538.1">
    <property type="nucleotide sequence ID" value="NZ_CP063657.1"/>
</dbReference>
<reference evidence="9 10" key="1">
    <citation type="submission" date="2020-10" db="EMBL/GenBank/DDBJ databases">
        <title>complete genome sequencing of Lysobacter sp. H23M41.</title>
        <authorList>
            <person name="Bae J.-W."/>
            <person name="Lee S.-Y."/>
        </authorList>
    </citation>
    <scope>NUCLEOTIDE SEQUENCE [LARGE SCALE GENOMIC DNA]</scope>
    <source>
        <strain evidence="9 10">H23M41</strain>
    </source>
</reference>
<dbReference type="PROSITE" id="PS51007">
    <property type="entry name" value="CYTC"/>
    <property type="match status" value="2"/>
</dbReference>
<keyword evidence="7" id="KW-0812">Transmembrane</keyword>
<gene>
    <name evidence="9" type="ORF">INQ42_12425</name>
</gene>
<keyword evidence="10" id="KW-1185">Reference proteome</keyword>
<dbReference type="Gene3D" id="1.10.760.10">
    <property type="entry name" value="Cytochrome c-like domain"/>
    <property type="match status" value="2"/>
</dbReference>
<evidence type="ECO:0000256" key="3">
    <source>
        <dbReference type="ARBA" id="ARBA00022723"/>
    </source>
</evidence>
<keyword evidence="2 6" id="KW-0349">Heme</keyword>
<dbReference type="InterPro" id="IPR008168">
    <property type="entry name" value="Cyt_C_IC"/>
</dbReference>
<organism evidence="9 10">
    <name type="scientific">Novilysobacter avium</name>
    <dbReference type="NCBI Taxonomy" id="2781023"/>
    <lineage>
        <taxon>Bacteria</taxon>
        <taxon>Pseudomonadati</taxon>
        <taxon>Pseudomonadota</taxon>
        <taxon>Gammaproteobacteria</taxon>
        <taxon>Lysobacterales</taxon>
        <taxon>Lysobacteraceae</taxon>
        <taxon>Novilysobacter</taxon>
    </lineage>
</organism>
<dbReference type="PANTHER" id="PTHR37823">
    <property type="entry name" value="CYTOCHROME C-553-LIKE"/>
    <property type="match status" value="1"/>
</dbReference>
<dbReference type="PRINTS" id="PR00605">
    <property type="entry name" value="CYTCHROMECIC"/>
</dbReference>
<dbReference type="InterPro" id="IPR009056">
    <property type="entry name" value="Cyt_c-like_dom"/>
</dbReference>
<feature type="domain" description="Cytochrome c" evidence="8">
    <location>
        <begin position="54"/>
        <end position="176"/>
    </location>
</feature>
<evidence type="ECO:0000256" key="6">
    <source>
        <dbReference type="PROSITE-ProRule" id="PRU00433"/>
    </source>
</evidence>
<evidence type="ECO:0000256" key="2">
    <source>
        <dbReference type="ARBA" id="ARBA00022617"/>
    </source>
</evidence>
<evidence type="ECO:0000256" key="5">
    <source>
        <dbReference type="ARBA" id="ARBA00023004"/>
    </source>
</evidence>
<protein>
    <submittedName>
        <fullName evidence="9">Cytochrome c</fullName>
    </submittedName>
</protein>
<dbReference type="InterPro" id="IPR036909">
    <property type="entry name" value="Cyt_c-like_dom_sf"/>
</dbReference>
<name>A0A7S6UKI2_9GAMM</name>
<evidence type="ECO:0000256" key="1">
    <source>
        <dbReference type="ARBA" id="ARBA00022448"/>
    </source>
</evidence>
<proteinExistence type="predicted"/>
<evidence type="ECO:0000313" key="9">
    <source>
        <dbReference type="EMBL" id="QOW21987.1"/>
    </source>
</evidence>
<keyword evidence="7" id="KW-1133">Transmembrane helix</keyword>
<dbReference type="PANTHER" id="PTHR37823:SF1">
    <property type="entry name" value="CYTOCHROME C-553-LIKE"/>
    <property type="match status" value="1"/>
</dbReference>
<feature type="transmembrane region" description="Helical" evidence="7">
    <location>
        <begin position="17"/>
        <end position="38"/>
    </location>
</feature>
<evidence type="ECO:0000256" key="7">
    <source>
        <dbReference type="SAM" id="Phobius"/>
    </source>
</evidence>
<feature type="domain" description="Cytochrome c" evidence="8">
    <location>
        <begin position="225"/>
        <end position="321"/>
    </location>
</feature>
<dbReference type="Proteomes" id="UP000593932">
    <property type="component" value="Chromosome"/>
</dbReference>